<dbReference type="EMBL" id="JBHEZX010000013">
    <property type="protein sequence ID" value="MFC1412834.1"/>
    <property type="molecule type" value="Genomic_DNA"/>
</dbReference>
<dbReference type="PANTHER" id="PTHR43581">
    <property type="entry name" value="ATP/GTP PHOSPHATASE"/>
    <property type="match status" value="1"/>
</dbReference>
<reference evidence="1 2" key="1">
    <citation type="submission" date="2024-09" db="EMBL/GenBank/DDBJ databases">
        <authorList>
            <person name="Lee S.D."/>
        </authorList>
    </citation>
    <scope>NUCLEOTIDE SEQUENCE [LARGE SCALE GENOMIC DNA]</scope>
    <source>
        <strain evidence="1 2">N1-1</strain>
    </source>
</reference>
<dbReference type="InterPro" id="IPR051396">
    <property type="entry name" value="Bact_Antivir_Def_Nuclease"/>
</dbReference>
<dbReference type="Proteomes" id="UP001592582">
    <property type="component" value="Unassembled WGS sequence"/>
</dbReference>
<protein>
    <submittedName>
        <fullName evidence="1">AAA family ATPase</fullName>
    </submittedName>
</protein>
<organism evidence="1 2">
    <name type="scientific">Streptacidiphilus alkalitolerans</name>
    <dbReference type="NCBI Taxonomy" id="3342712"/>
    <lineage>
        <taxon>Bacteria</taxon>
        <taxon>Bacillati</taxon>
        <taxon>Actinomycetota</taxon>
        <taxon>Actinomycetes</taxon>
        <taxon>Kitasatosporales</taxon>
        <taxon>Streptomycetaceae</taxon>
        <taxon>Streptacidiphilus</taxon>
    </lineage>
</organism>
<comment type="caution">
    <text evidence="1">The sequence shown here is derived from an EMBL/GenBank/DDBJ whole genome shotgun (WGS) entry which is preliminary data.</text>
</comment>
<dbReference type="Gene3D" id="3.40.50.300">
    <property type="entry name" value="P-loop containing nucleotide triphosphate hydrolases"/>
    <property type="match status" value="2"/>
</dbReference>
<accession>A0ABV6VGH2</accession>
<gene>
    <name evidence="1" type="ORF">ACEZDG_26555</name>
</gene>
<evidence type="ECO:0000313" key="1">
    <source>
        <dbReference type="EMBL" id="MFC1412834.1"/>
    </source>
</evidence>
<dbReference type="SUPFAM" id="SSF52540">
    <property type="entry name" value="P-loop containing nucleoside triphosphate hydrolases"/>
    <property type="match status" value="1"/>
</dbReference>
<dbReference type="InterPro" id="IPR003959">
    <property type="entry name" value="ATPase_AAA_core"/>
</dbReference>
<dbReference type="Pfam" id="PF13304">
    <property type="entry name" value="AAA_21"/>
    <property type="match status" value="1"/>
</dbReference>
<evidence type="ECO:0000313" key="2">
    <source>
        <dbReference type="Proteomes" id="UP001592582"/>
    </source>
</evidence>
<keyword evidence="2" id="KW-1185">Reference proteome</keyword>
<name>A0ABV6VGH2_9ACTN</name>
<sequence length="457" mass="48816">MYISRIEISGVKGFSGARSVDLDLTRPDGSYAGWTVLAGRNGSGKTSLLRATAVGLGLARPADLAGWSSARNASVSVSLKLSGDEAGSLLGGREGIADPAQEPLFPGAPLLVASCTWKRVINRRSRAVHRRPSWTAAWHQASTAGAGGLRVDLPEPDSEIEELPPVIAVGAFRRLGHELGRGSGGGSSAVESLFNEDATLTDGVGWLIEQHHRKLTGDEQAGRMLDAVLALLGDGLLPDDYEVDRVDADGPWVVRSGRQFSLWELSDGFRSAVALVVHILWKLATHPYGEPLTTSSVHGRVEVSAPGVVLIDEVDAHLHVSWQQRIGGWLKTRFPNVQFIVTTHSPYICQAADPGGLVRLAGPDEEAAPEVVSEDLYRRVVYGSGDDAVLSELFGLESPYSDDAQASRRRIGDLEGRVLEGNATAAELAEYEALSQKLNSSLSARVDEVAARLARSE</sequence>
<dbReference type="PANTHER" id="PTHR43581:SF2">
    <property type="entry name" value="EXCINUCLEASE ATPASE SUBUNIT"/>
    <property type="match status" value="1"/>
</dbReference>
<proteinExistence type="predicted"/>
<dbReference type="InterPro" id="IPR027417">
    <property type="entry name" value="P-loop_NTPase"/>
</dbReference>